<dbReference type="Pfam" id="PF03235">
    <property type="entry name" value="GmrSD_N"/>
    <property type="match status" value="1"/>
</dbReference>
<name>X0XE29_9ZZZZ</name>
<dbReference type="EMBL" id="BARS01043708">
    <property type="protein sequence ID" value="GAG41439.1"/>
    <property type="molecule type" value="Genomic_DNA"/>
</dbReference>
<reference evidence="2" key="1">
    <citation type="journal article" date="2014" name="Front. Microbiol.">
        <title>High frequency of phylogenetically diverse reductive dehalogenase-homologous genes in deep subseafloor sedimentary metagenomes.</title>
        <authorList>
            <person name="Kawai M."/>
            <person name="Futagami T."/>
            <person name="Toyoda A."/>
            <person name="Takaki Y."/>
            <person name="Nishi S."/>
            <person name="Hori S."/>
            <person name="Arai W."/>
            <person name="Tsubouchi T."/>
            <person name="Morono Y."/>
            <person name="Uchiyama I."/>
            <person name="Ito T."/>
            <person name="Fujiyama A."/>
            <person name="Inagaki F."/>
            <person name="Takami H."/>
        </authorList>
    </citation>
    <scope>NUCLEOTIDE SEQUENCE</scope>
    <source>
        <strain evidence="2">Expedition CK06-06</strain>
    </source>
</reference>
<dbReference type="PANTHER" id="PTHR35149:SF2">
    <property type="entry name" value="DUF262 DOMAIN-CONTAINING PROTEIN"/>
    <property type="match status" value="1"/>
</dbReference>
<feature type="non-terminal residue" evidence="2">
    <location>
        <position position="1"/>
    </location>
</feature>
<comment type="caution">
    <text evidence="2">The sequence shown here is derived from an EMBL/GenBank/DDBJ whole genome shotgun (WGS) entry which is preliminary data.</text>
</comment>
<protein>
    <recommendedName>
        <fullName evidence="1">GmrSD restriction endonucleases N-terminal domain-containing protein</fullName>
    </recommendedName>
</protein>
<organism evidence="2">
    <name type="scientific">marine sediment metagenome</name>
    <dbReference type="NCBI Taxonomy" id="412755"/>
    <lineage>
        <taxon>unclassified sequences</taxon>
        <taxon>metagenomes</taxon>
        <taxon>ecological metagenomes</taxon>
    </lineage>
</organism>
<dbReference type="PANTHER" id="PTHR35149">
    <property type="entry name" value="SLL5132 PROTEIN"/>
    <property type="match status" value="1"/>
</dbReference>
<feature type="non-terminal residue" evidence="2">
    <location>
        <position position="250"/>
    </location>
</feature>
<feature type="domain" description="GmrSD restriction endonucleases N-terminal" evidence="1">
    <location>
        <begin position="2"/>
        <end position="149"/>
    </location>
</feature>
<sequence>GRKFIIDGQQRLTTLTLLLILLQHRLEDAEQKVQIADLIFSQKYGRRSFNLDIPERTACMEALYKGEEFSDAGAPESIANILARYADIEDLFPEELQGTALPYFVDWLIENVHLVEITAYSDGDAYTIFETMNDRGLSLTPADMLKGYLLASIADAEKRTRASRVWRERIQALAELGKDEDADGIKSWLRSQYAESIRERKRGAESQDFNLIGTEFHRWVRDHEDRLGLTASAEFARFIERDFAFYSRWY</sequence>
<gene>
    <name evidence="2" type="ORF">S01H1_66122</name>
</gene>
<evidence type="ECO:0000259" key="1">
    <source>
        <dbReference type="Pfam" id="PF03235"/>
    </source>
</evidence>
<dbReference type="InterPro" id="IPR004919">
    <property type="entry name" value="GmrSD_N"/>
</dbReference>
<accession>X0XE29</accession>
<evidence type="ECO:0000313" key="2">
    <source>
        <dbReference type="EMBL" id="GAG41439.1"/>
    </source>
</evidence>
<proteinExistence type="predicted"/>
<dbReference type="AlphaFoldDB" id="X0XE29"/>